<dbReference type="PANTHER" id="PTHR30055:SF181">
    <property type="entry name" value="BLR6905 PROTEIN"/>
    <property type="match status" value="1"/>
</dbReference>
<organism evidence="5 6">
    <name type="scientific">Paraburkholderia sprentiae WSM5005</name>
    <dbReference type="NCBI Taxonomy" id="754502"/>
    <lineage>
        <taxon>Bacteria</taxon>
        <taxon>Pseudomonadati</taxon>
        <taxon>Pseudomonadota</taxon>
        <taxon>Betaproteobacteria</taxon>
        <taxon>Burkholderiales</taxon>
        <taxon>Burkholderiaceae</taxon>
        <taxon>Paraburkholderia</taxon>
    </lineage>
</organism>
<dbReference type="GO" id="GO:0003700">
    <property type="term" value="F:DNA-binding transcription factor activity"/>
    <property type="evidence" value="ECO:0007669"/>
    <property type="project" value="TreeGrafter"/>
</dbReference>
<keyword evidence="5" id="KW-0614">Plasmid</keyword>
<dbReference type="InterPro" id="IPR001647">
    <property type="entry name" value="HTH_TetR"/>
</dbReference>
<feature type="region of interest" description="Disordered" evidence="3">
    <location>
        <begin position="1"/>
        <end position="24"/>
    </location>
</feature>
<dbReference type="PROSITE" id="PS50977">
    <property type="entry name" value="HTH_TETR_2"/>
    <property type="match status" value="1"/>
</dbReference>
<dbReference type="SUPFAM" id="SSF48498">
    <property type="entry name" value="Tetracyclin repressor-like, C-terminal domain"/>
    <property type="match status" value="1"/>
</dbReference>
<geneLocation type="plasmid" evidence="5 6">
    <name>pl2WSM5005</name>
</geneLocation>
<proteinExistence type="predicted"/>
<dbReference type="PRINTS" id="PR00455">
    <property type="entry name" value="HTHTETR"/>
</dbReference>
<feature type="domain" description="HTH tetR-type" evidence="4">
    <location>
        <begin position="40"/>
        <end position="100"/>
    </location>
</feature>
<evidence type="ECO:0000313" key="5">
    <source>
        <dbReference type="EMBL" id="APA90556.2"/>
    </source>
</evidence>
<evidence type="ECO:0000313" key="6">
    <source>
        <dbReference type="Proteomes" id="UP000179860"/>
    </source>
</evidence>
<evidence type="ECO:0000256" key="1">
    <source>
        <dbReference type="ARBA" id="ARBA00023125"/>
    </source>
</evidence>
<dbReference type="InterPro" id="IPR009057">
    <property type="entry name" value="Homeodomain-like_sf"/>
</dbReference>
<evidence type="ECO:0000259" key="4">
    <source>
        <dbReference type="PROSITE" id="PS50977"/>
    </source>
</evidence>
<name>A0A1I9YWG0_9BURK</name>
<feature type="DNA-binding region" description="H-T-H motif" evidence="2">
    <location>
        <begin position="63"/>
        <end position="82"/>
    </location>
</feature>
<dbReference type="KEGG" id="pspw:BJG93_33945"/>
<dbReference type="Gene3D" id="1.10.10.60">
    <property type="entry name" value="Homeodomain-like"/>
    <property type="match status" value="1"/>
</dbReference>
<dbReference type="AlphaFoldDB" id="A0A1I9YWG0"/>
<gene>
    <name evidence="5" type="ORF">BJG93_33945</name>
</gene>
<accession>A0A1I9YWG0</accession>
<dbReference type="SUPFAM" id="SSF46689">
    <property type="entry name" value="Homeodomain-like"/>
    <property type="match status" value="1"/>
</dbReference>
<dbReference type="EMBL" id="CP017565">
    <property type="protein sequence ID" value="APA90556.2"/>
    <property type="molecule type" value="Genomic_DNA"/>
</dbReference>
<reference evidence="5" key="1">
    <citation type="submission" date="2016-09" db="EMBL/GenBank/DDBJ databases">
        <title>The Complete Genome of Burkholderia sprentiae wsm5005.</title>
        <authorList>
            <person name="De Meyer S."/>
            <person name="Wang P."/>
            <person name="Terpolilli J."/>
        </authorList>
    </citation>
    <scope>NUCLEOTIDE SEQUENCE [LARGE SCALE GENOMIC DNA]</scope>
    <source>
        <strain evidence="5">WSM5005</strain>
        <plasmid evidence="5">pl2WSM5005</plasmid>
    </source>
</reference>
<reference evidence="5" key="2">
    <citation type="submission" date="2021-06" db="EMBL/GenBank/DDBJ databases">
        <authorList>
            <person name="Rogers T.H."/>
            <person name="Ramsay J.P."/>
            <person name="Wang P."/>
            <person name="Terpolilli J."/>
        </authorList>
    </citation>
    <scope>NUCLEOTIDE SEQUENCE [LARGE SCALE GENOMIC DNA]</scope>
    <source>
        <strain evidence="5">WSM5005</strain>
        <plasmid evidence="5">pl2WSM5005</plasmid>
    </source>
</reference>
<dbReference type="PANTHER" id="PTHR30055">
    <property type="entry name" value="HTH-TYPE TRANSCRIPTIONAL REGULATOR RUTR"/>
    <property type="match status" value="1"/>
</dbReference>
<evidence type="ECO:0000256" key="2">
    <source>
        <dbReference type="PROSITE-ProRule" id="PRU00335"/>
    </source>
</evidence>
<keyword evidence="6" id="KW-1185">Reference proteome</keyword>
<dbReference type="Gene3D" id="1.10.357.10">
    <property type="entry name" value="Tetracycline Repressor, domain 2"/>
    <property type="match status" value="1"/>
</dbReference>
<dbReference type="OrthoDB" id="2356263at2"/>
<keyword evidence="1 2" id="KW-0238">DNA-binding</keyword>
<evidence type="ECO:0000256" key="3">
    <source>
        <dbReference type="SAM" id="MobiDB-lite"/>
    </source>
</evidence>
<dbReference type="Proteomes" id="UP000179860">
    <property type="component" value="Plasmid pl2WSM5005"/>
</dbReference>
<dbReference type="InterPro" id="IPR036271">
    <property type="entry name" value="Tet_transcr_reg_TetR-rel_C_sf"/>
</dbReference>
<dbReference type="GO" id="GO:0000976">
    <property type="term" value="F:transcription cis-regulatory region binding"/>
    <property type="evidence" value="ECO:0007669"/>
    <property type="project" value="TreeGrafter"/>
</dbReference>
<protein>
    <submittedName>
        <fullName evidence="5">TetR/AcrR family transcriptional regulator</fullName>
    </submittedName>
</protein>
<dbReference type="InterPro" id="IPR050109">
    <property type="entry name" value="HTH-type_TetR-like_transc_reg"/>
</dbReference>
<feature type="compositionally biased region" description="Polar residues" evidence="3">
    <location>
        <begin position="1"/>
        <end position="21"/>
    </location>
</feature>
<dbReference type="RefSeq" id="WP_027193688.1">
    <property type="nucleotide sequence ID" value="NZ_CP017565.2"/>
</dbReference>
<dbReference type="Pfam" id="PF00440">
    <property type="entry name" value="TetR_N"/>
    <property type="match status" value="1"/>
</dbReference>
<sequence length="251" mass="28227">MRRTTKQAVTSTIPEPSTSAEVDSADDDMVNVRRRQGRAVATRRKILDAALREFATQGFDGATTRSIADRAGVPHGLVIYHYETKLAVWQAVMELALGELHDQFVRTVDQLKGSDPEVVLRAVYGDFIRMSGARPELGWLFSYEVAGQSNRLHWLLNRIRSQDLEYTLDLIRQLQAAGRFVDGDPAHLHFLFIGAATRIFGLAPEIEHHVGVSPFDKDFIERHVELCLSLFFRPSTAKPSSARVARKRSTQ</sequence>